<keyword evidence="5 7" id="KW-0472">Membrane</keyword>
<dbReference type="Ensembl" id="ENSCCRT00015033421.1">
    <property type="protein sequence ID" value="ENSCCRP00015032295.1"/>
    <property type="gene ID" value="ENSCCRG00015013505.1"/>
</dbReference>
<sequence>MRVRPTSTPACLFYTEFMLKGWSWAVDTSLWKYQSMQIKAFIRKCDRLKDERREDHPIFRTHIFPCCFAALVASTALVHACGGKMTFYDGIYPFYPLQRSPFIFDISLLVVILVFSVLAVSFLFILPGIRGKSRLFWTFRIIISLFIGVVLVVLNFTGDWAEASVKANASYKSFSKAVVSAEVGLHVGLYGINITLKGDPVLQINETIDYNEIFRWSSSVDEQYGDALERGLPNPILYIAEKFTHNSACGLIYQYRYSGRFASANLWTAFCCWLVANILFSMPVILYAGYMMIATAAFIFFSMASFSTIFSVIPCDFSIGAESLRTDYSHSFWIALATGLLCAVIGLVVVLLDCLFPARMREVFSVGVDNEDDECHTSEGYLNSGFLEGVIYDDNTQTGNVSLSQQITKLTRL</sequence>
<reference evidence="8" key="1">
    <citation type="submission" date="2025-08" db="UniProtKB">
        <authorList>
            <consortium name="Ensembl"/>
        </authorList>
    </citation>
    <scope>IDENTIFICATION</scope>
</reference>
<comment type="subcellular location">
    <subcellularLocation>
        <location evidence="1">Membrane</location>
        <topology evidence="1">Multi-pass membrane protein</topology>
    </subcellularLocation>
</comment>
<proteinExistence type="inferred from homology"/>
<evidence type="ECO:0000256" key="6">
    <source>
        <dbReference type="ARBA" id="ARBA00023180"/>
    </source>
</evidence>
<feature type="transmembrane region" description="Helical" evidence="7">
    <location>
        <begin position="293"/>
        <end position="313"/>
    </location>
</feature>
<dbReference type="Proteomes" id="UP000694700">
    <property type="component" value="Unplaced"/>
</dbReference>
<evidence type="ECO:0000256" key="2">
    <source>
        <dbReference type="ARBA" id="ARBA00009816"/>
    </source>
</evidence>
<dbReference type="Pfam" id="PF10204">
    <property type="entry name" value="DuoxA"/>
    <property type="match status" value="1"/>
</dbReference>
<comment type="similarity">
    <text evidence="2">Belongs to the DUOXA family.</text>
</comment>
<evidence type="ECO:0000256" key="1">
    <source>
        <dbReference type="ARBA" id="ARBA00004141"/>
    </source>
</evidence>
<dbReference type="GO" id="GO:0005789">
    <property type="term" value="C:endoplasmic reticulum membrane"/>
    <property type="evidence" value="ECO:0007669"/>
    <property type="project" value="InterPro"/>
</dbReference>
<feature type="transmembrane region" description="Helical" evidence="7">
    <location>
        <begin position="102"/>
        <end position="125"/>
    </location>
</feature>
<feature type="transmembrane region" description="Helical" evidence="7">
    <location>
        <begin position="62"/>
        <end position="82"/>
    </location>
</feature>
<evidence type="ECO:0000256" key="5">
    <source>
        <dbReference type="ARBA" id="ARBA00023136"/>
    </source>
</evidence>
<feature type="transmembrane region" description="Helical" evidence="7">
    <location>
        <begin position="266"/>
        <end position="286"/>
    </location>
</feature>
<feature type="transmembrane region" description="Helical" evidence="7">
    <location>
        <begin position="137"/>
        <end position="156"/>
    </location>
</feature>
<evidence type="ECO:0000313" key="9">
    <source>
        <dbReference type="Proteomes" id="UP000694700"/>
    </source>
</evidence>
<dbReference type="PANTHER" id="PTHR31158:SF1">
    <property type="entry name" value="DOXA1 FACTOR-RELATED"/>
    <property type="match status" value="1"/>
</dbReference>
<evidence type="ECO:0000256" key="7">
    <source>
        <dbReference type="SAM" id="Phobius"/>
    </source>
</evidence>
<dbReference type="InterPro" id="IPR018469">
    <property type="entry name" value="Dual_oxidase_maturation_fac"/>
</dbReference>
<evidence type="ECO:0000256" key="4">
    <source>
        <dbReference type="ARBA" id="ARBA00022989"/>
    </source>
</evidence>
<organism evidence="8 9">
    <name type="scientific">Cyprinus carpio</name>
    <name type="common">Common carp</name>
    <dbReference type="NCBI Taxonomy" id="7962"/>
    <lineage>
        <taxon>Eukaryota</taxon>
        <taxon>Metazoa</taxon>
        <taxon>Chordata</taxon>
        <taxon>Craniata</taxon>
        <taxon>Vertebrata</taxon>
        <taxon>Euteleostomi</taxon>
        <taxon>Actinopterygii</taxon>
        <taxon>Neopterygii</taxon>
        <taxon>Teleostei</taxon>
        <taxon>Ostariophysi</taxon>
        <taxon>Cypriniformes</taxon>
        <taxon>Cyprinidae</taxon>
        <taxon>Cyprininae</taxon>
        <taxon>Cyprinus</taxon>
    </lineage>
</organism>
<dbReference type="AlphaFoldDB" id="A0A8C1U4W0"/>
<keyword evidence="6" id="KW-0325">Glycoprotein</keyword>
<dbReference type="GO" id="GO:0015031">
    <property type="term" value="P:protein transport"/>
    <property type="evidence" value="ECO:0007669"/>
    <property type="project" value="InterPro"/>
</dbReference>
<keyword evidence="4 7" id="KW-1133">Transmembrane helix</keyword>
<name>A0A8C1U4W0_CYPCA</name>
<feature type="transmembrane region" description="Helical" evidence="7">
    <location>
        <begin position="333"/>
        <end position="356"/>
    </location>
</feature>
<evidence type="ECO:0000313" key="8">
    <source>
        <dbReference type="Ensembl" id="ENSCCRP00015032295.1"/>
    </source>
</evidence>
<dbReference type="PANTHER" id="PTHR31158">
    <property type="entry name" value="DUAL OXIDASE 2"/>
    <property type="match status" value="1"/>
</dbReference>
<keyword evidence="3 7" id="KW-0812">Transmembrane</keyword>
<protein>
    <submittedName>
        <fullName evidence="8">Dual oxidase 2</fullName>
    </submittedName>
</protein>
<accession>A0A8C1U4W0</accession>
<evidence type="ECO:0000256" key="3">
    <source>
        <dbReference type="ARBA" id="ARBA00022692"/>
    </source>
</evidence>